<evidence type="ECO:0000256" key="8">
    <source>
        <dbReference type="SAM" id="Phobius"/>
    </source>
</evidence>
<feature type="transmembrane region" description="Helical" evidence="8">
    <location>
        <begin position="96"/>
        <end position="117"/>
    </location>
</feature>
<dbReference type="Pfam" id="PF11614">
    <property type="entry name" value="FixG_C"/>
    <property type="match status" value="1"/>
</dbReference>
<keyword evidence="3" id="KW-0479">Metal-binding</keyword>
<organism evidence="10">
    <name type="scientific">hydrothermal vent metagenome</name>
    <dbReference type="NCBI Taxonomy" id="652676"/>
    <lineage>
        <taxon>unclassified sequences</taxon>
        <taxon>metagenomes</taxon>
        <taxon>ecological metagenomes</taxon>
    </lineage>
</organism>
<dbReference type="GO" id="GO:0051539">
    <property type="term" value="F:4 iron, 4 sulfur cluster binding"/>
    <property type="evidence" value="ECO:0007669"/>
    <property type="project" value="UniProtKB-KW"/>
</dbReference>
<dbReference type="Pfam" id="PF13746">
    <property type="entry name" value="Fer4_18"/>
    <property type="match status" value="1"/>
</dbReference>
<dbReference type="PANTHER" id="PTHR30176:SF3">
    <property type="entry name" value="FERREDOXIN-TYPE PROTEIN NAPH"/>
    <property type="match status" value="1"/>
</dbReference>
<evidence type="ECO:0000256" key="2">
    <source>
        <dbReference type="ARBA" id="ARBA00022485"/>
    </source>
</evidence>
<feature type="domain" description="4Fe-4S ferredoxin-type" evidence="9">
    <location>
        <begin position="268"/>
        <end position="296"/>
    </location>
</feature>
<dbReference type="FunFam" id="1.10.1060.10:FF:000015">
    <property type="entry name" value="Cytochrome c oxidase accessory protein CcoG"/>
    <property type="match status" value="1"/>
</dbReference>
<evidence type="ECO:0000259" key="9">
    <source>
        <dbReference type="PROSITE" id="PS51379"/>
    </source>
</evidence>
<dbReference type="GO" id="GO:0046872">
    <property type="term" value="F:metal ion binding"/>
    <property type="evidence" value="ECO:0007669"/>
    <property type="project" value="UniProtKB-KW"/>
</dbReference>
<keyword evidence="8" id="KW-0812">Transmembrane</keyword>
<keyword evidence="8" id="KW-0472">Membrane</keyword>
<dbReference type="InterPro" id="IPR017896">
    <property type="entry name" value="4Fe4S_Fe-S-bd"/>
</dbReference>
<dbReference type="InterPro" id="IPR051684">
    <property type="entry name" value="Electron_Trans/Redox"/>
</dbReference>
<dbReference type="InterPro" id="IPR032879">
    <property type="entry name" value="FixG_C"/>
</dbReference>
<accession>A0A3B0WH17</accession>
<reference evidence="10" key="1">
    <citation type="submission" date="2018-06" db="EMBL/GenBank/DDBJ databases">
        <authorList>
            <person name="Zhirakovskaya E."/>
        </authorList>
    </citation>
    <scope>NUCLEOTIDE SEQUENCE</scope>
</reference>
<dbReference type="InterPro" id="IPR017900">
    <property type="entry name" value="4Fe4S_Fe_S_CS"/>
</dbReference>
<dbReference type="EMBL" id="UOFD01000084">
    <property type="protein sequence ID" value="VAW55135.1"/>
    <property type="molecule type" value="Genomic_DNA"/>
</dbReference>
<evidence type="ECO:0000313" key="10">
    <source>
        <dbReference type="EMBL" id="VAW55135.1"/>
    </source>
</evidence>
<evidence type="ECO:0000256" key="7">
    <source>
        <dbReference type="SAM" id="MobiDB-lite"/>
    </source>
</evidence>
<feature type="region of interest" description="Disordered" evidence="7">
    <location>
        <begin position="1"/>
        <end position="21"/>
    </location>
</feature>
<keyword evidence="4" id="KW-0249">Electron transport</keyword>
<dbReference type="InterPro" id="IPR013783">
    <property type="entry name" value="Ig-like_fold"/>
</dbReference>
<dbReference type="Pfam" id="PF12801">
    <property type="entry name" value="Fer4_5"/>
    <property type="match status" value="1"/>
</dbReference>
<proteinExistence type="predicted"/>
<evidence type="ECO:0000256" key="4">
    <source>
        <dbReference type="ARBA" id="ARBA00022982"/>
    </source>
</evidence>
<dbReference type="PROSITE" id="PS00198">
    <property type="entry name" value="4FE4S_FER_1"/>
    <property type="match status" value="1"/>
</dbReference>
<keyword evidence="2" id="KW-0004">4Fe-4S</keyword>
<evidence type="ECO:0000256" key="6">
    <source>
        <dbReference type="ARBA" id="ARBA00023014"/>
    </source>
</evidence>
<dbReference type="AlphaFoldDB" id="A0A3B0WH17"/>
<dbReference type="SUPFAM" id="SSF54862">
    <property type="entry name" value="4Fe-4S ferredoxins"/>
    <property type="match status" value="1"/>
</dbReference>
<protein>
    <submittedName>
        <fullName evidence="10">Type cbb3 cytochrome oxidase biogenesis protein CcoG, involved in Cu oxidation</fullName>
    </submittedName>
</protein>
<name>A0A3B0WH17_9ZZZZ</name>
<keyword evidence="5" id="KW-0408">Iron</keyword>
<keyword evidence="1" id="KW-0813">Transport</keyword>
<feature type="transmembrane region" description="Helical" evidence="8">
    <location>
        <begin position="208"/>
        <end position="224"/>
    </location>
</feature>
<dbReference type="Gene3D" id="2.60.40.10">
    <property type="entry name" value="Immunoglobulins"/>
    <property type="match status" value="1"/>
</dbReference>
<dbReference type="PROSITE" id="PS51379">
    <property type="entry name" value="4FE4S_FER_2"/>
    <property type="match status" value="1"/>
</dbReference>
<evidence type="ECO:0000256" key="1">
    <source>
        <dbReference type="ARBA" id="ARBA00022448"/>
    </source>
</evidence>
<keyword evidence="6" id="KW-0411">Iron-sulfur</keyword>
<feature type="transmembrane region" description="Helical" evidence="8">
    <location>
        <begin position="345"/>
        <end position="364"/>
    </location>
</feature>
<dbReference type="PANTHER" id="PTHR30176">
    <property type="entry name" value="FERREDOXIN-TYPE PROTEIN NAPH"/>
    <property type="match status" value="1"/>
</dbReference>
<evidence type="ECO:0000256" key="3">
    <source>
        <dbReference type="ARBA" id="ARBA00022723"/>
    </source>
</evidence>
<dbReference type="InterPro" id="IPR014116">
    <property type="entry name" value="Cyt_c_oxidase_cbb3_FixG"/>
</dbReference>
<dbReference type="NCBIfam" id="TIGR02745">
    <property type="entry name" value="ccoG_rdxA_fixG"/>
    <property type="match status" value="1"/>
</dbReference>
<gene>
    <name evidence="10" type="ORF">MNBD_GAMMA06-2027</name>
</gene>
<feature type="transmembrane region" description="Helical" evidence="8">
    <location>
        <begin position="45"/>
        <end position="64"/>
    </location>
</feature>
<evidence type="ECO:0000256" key="5">
    <source>
        <dbReference type="ARBA" id="ARBA00023004"/>
    </source>
</evidence>
<feature type="transmembrane region" description="Helical" evidence="8">
    <location>
        <begin position="170"/>
        <end position="188"/>
    </location>
</feature>
<dbReference type="GO" id="GO:0005886">
    <property type="term" value="C:plasma membrane"/>
    <property type="evidence" value="ECO:0007669"/>
    <property type="project" value="TreeGrafter"/>
</dbReference>
<keyword evidence="8" id="KW-1133">Transmembrane helix</keyword>
<sequence length="480" mass="54866">MTNRSPTAAAPDVTVSEMSSHSSDDVEQSLYAKREKIYPREVHGLFAKLRTAGVVGLLGLYYIVPWLQWDERQAVLFDLPERKFYILNMVFWPQDFFYLALLLIVAALGLFFVTALAGRVWCGYACPQTVWTEVFLWVERKVEGSRPQQMKLDKQPNSFRKIRIKITKHFIWIVLSIFTGLTFVGYFSPLRELTANFFTFNNGPWENFWIYFYALATYGNAGWLREQVCLYMCPYARFQSAMFDSDTMVISFDKSRGLPKGPRKKTVDKTEVGLGDCIDCTICVQVCPTGIDIRDGLQYQCIGCAACIDACDDVMDKMGYSHGLIRYTTENMLLGDHVHVVRPRMIVYALILISITLGAFYSILTRTPIGIDVIRDRNSLYRETDDGLIENVYIVKLLNMDKQDHIYGLTVAGIPELILKKDTAEIVVKSGEVIELPVRVQVDAYNLKQRSNEIKFTLNAIGYDKLTVVEDARFLGPKFR</sequence>